<dbReference type="InterPro" id="IPR013591">
    <property type="entry name" value="Brevis_radix_dom"/>
</dbReference>
<feature type="repeat" description="RCC1" evidence="2">
    <location>
        <begin position="214"/>
        <end position="267"/>
    </location>
</feature>
<dbReference type="RefSeq" id="XP_001419929.1">
    <property type="nucleotide sequence ID" value="XM_001419892.1"/>
</dbReference>
<dbReference type="InterPro" id="IPR051625">
    <property type="entry name" value="Signaling_Regulatory_Domain"/>
</dbReference>
<feature type="repeat" description="RCC1" evidence="2">
    <location>
        <begin position="93"/>
        <end position="142"/>
    </location>
</feature>
<feature type="region of interest" description="Disordered" evidence="4">
    <location>
        <begin position="543"/>
        <end position="566"/>
    </location>
</feature>
<dbReference type="InterPro" id="IPR009091">
    <property type="entry name" value="RCC1/BLIP-II"/>
</dbReference>
<dbReference type="EMBL" id="CP000590">
    <property type="protein sequence ID" value="ABO98222.1"/>
    <property type="molecule type" value="Genomic_DNA"/>
</dbReference>
<feature type="repeat" description="RCC1" evidence="2">
    <location>
        <begin position="392"/>
        <end position="444"/>
    </location>
</feature>
<sequence>MRSPSLREREERLVDGATDAFGEAIPSEVYAWGWEADVTRESAAASAAGGGFATKTARWRRVDTPRVLEGTDTLDVVEIAIGARHGLARTRAGAVYSWGEGAGGKLGLPSAQDAEMPTRVELDGRAVTLACGVAHSLAVVRDADASSDGDGGDACVWGDPNAAPGLLGRPEARAVTFFPGKISFAMDSISAGGGVKVVQVSCGPCHTACVTETGACFTWGEGSFYALGHGDRECQRAPRELETFRRDNRVVLRVACGVWHTAAIVAAVGNTIRKVPVVADDDEFDTVDGELFTWGDGESGQLGIRGVEEASVPTATSDQLGKPGSEVCNVSCGQHHTVALTSKGDVWLAGCVGKVDNSLRVKVFTRLPNFETGSVSAVESGDNHVVAATRDGRVFSWGVGKNGRLGHGKNDRDKAAPEEIESLRGRTVLRIACGPTSSACVLKPARMTTKQKASMVRLSTFSLKQAISSFRADDTSTRALERRDGDGSNVDTGSTSSYSTKRDQRSSGTRSRNGGRGSQGLRNEKQAHRIMSVLSPTFENIAKTSNRIAGGETTKATPQSSHRMTPASPNAVLAQAVQPMKLEFRNSIRVEEVVLPETPASPAIEPAPSPPQIEREPPPTEPPPAPSPVTSSDHMRDVDVDKYFMDRARRTANEAEAQLIRLAEEEAVLERAMQAAIATKSKVVRNAPPQSPSKATRTVIANVGRSAMRRADCASIPIGEAREWIDEVENGVFMTLRTHGDRTILKRVRFSKRIFSNELAKQWWEENKERVIRENDLTILAPA</sequence>
<protein>
    <recommendedName>
        <fullName evidence="5">BRX domain-containing protein</fullName>
    </recommendedName>
</protein>
<dbReference type="PRINTS" id="PR00633">
    <property type="entry name" value="RCCNDNSATION"/>
</dbReference>
<feature type="region of interest" description="Disordered" evidence="4">
    <location>
        <begin position="472"/>
        <end position="527"/>
    </location>
</feature>
<organism evidence="6 7">
    <name type="scientific">Ostreococcus lucimarinus (strain CCE9901)</name>
    <dbReference type="NCBI Taxonomy" id="436017"/>
    <lineage>
        <taxon>Eukaryota</taxon>
        <taxon>Viridiplantae</taxon>
        <taxon>Chlorophyta</taxon>
        <taxon>Mamiellophyceae</taxon>
        <taxon>Mamiellales</taxon>
        <taxon>Bathycoccaceae</taxon>
        <taxon>Ostreococcus</taxon>
    </lineage>
</organism>
<dbReference type="STRING" id="436017.A4S3J3"/>
<dbReference type="PROSITE" id="PS00626">
    <property type="entry name" value="RCC1_2"/>
    <property type="match status" value="2"/>
</dbReference>
<feature type="compositionally biased region" description="Basic and acidic residues" evidence="4">
    <location>
        <begin position="472"/>
        <end position="486"/>
    </location>
</feature>
<reference evidence="6 7" key="1">
    <citation type="journal article" date="2007" name="Proc. Natl. Acad. Sci. U.S.A.">
        <title>The tiny eukaryote Ostreococcus provides genomic insights into the paradox of plankton speciation.</title>
        <authorList>
            <person name="Palenik B."/>
            <person name="Grimwood J."/>
            <person name="Aerts A."/>
            <person name="Rouze P."/>
            <person name="Salamov A."/>
            <person name="Putnam N."/>
            <person name="Dupont C."/>
            <person name="Jorgensen R."/>
            <person name="Derelle E."/>
            <person name="Rombauts S."/>
            <person name="Zhou K."/>
            <person name="Otillar R."/>
            <person name="Merchant S.S."/>
            <person name="Podell S."/>
            <person name="Gaasterland T."/>
            <person name="Napoli C."/>
            <person name="Gendler K."/>
            <person name="Manuell A."/>
            <person name="Tai V."/>
            <person name="Vallon O."/>
            <person name="Piganeau G."/>
            <person name="Jancek S."/>
            <person name="Heijde M."/>
            <person name="Jabbari K."/>
            <person name="Bowler C."/>
            <person name="Lohr M."/>
            <person name="Robbens S."/>
            <person name="Werner G."/>
            <person name="Dubchak I."/>
            <person name="Pazour G.J."/>
            <person name="Ren Q."/>
            <person name="Paulsen I."/>
            <person name="Delwiche C."/>
            <person name="Schmutz J."/>
            <person name="Rokhsar D."/>
            <person name="Van de Peer Y."/>
            <person name="Moreau H."/>
            <person name="Grigoriev I.V."/>
        </authorList>
    </citation>
    <scope>NUCLEOTIDE SEQUENCE [LARGE SCALE GENOMIC DNA]</scope>
    <source>
        <strain evidence="6 7">CCE9901</strain>
    </source>
</reference>
<dbReference type="Gramene" id="ABO98222">
    <property type="protein sequence ID" value="ABO98222"/>
    <property type="gene ID" value="OSTLU_26074"/>
</dbReference>
<dbReference type="SUPFAM" id="SSF50985">
    <property type="entry name" value="RCC1/BLIP-II"/>
    <property type="match status" value="2"/>
</dbReference>
<feature type="domain" description="BRX" evidence="5">
    <location>
        <begin position="722"/>
        <end position="776"/>
    </location>
</feature>
<dbReference type="GeneID" id="5004059"/>
<dbReference type="PANTHER" id="PTHR22872">
    <property type="entry name" value="BTK-BINDING PROTEIN-RELATED"/>
    <property type="match status" value="1"/>
</dbReference>
<evidence type="ECO:0000313" key="6">
    <source>
        <dbReference type="EMBL" id="ABO98222.1"/>
    </source>
</evidence>
<proteinExistence type="predicted"/>
<dbReference type="PROSITE" id="PS50012">
    <property type="entry name" value="RCC1_3"/>
    <property type="match status" value="5"/>
</dbReference>
<feature type="region of interest" description="Disordered" evidence="4">
    <location>
        <begin position="597"/>
        <end position="637"/>
    </location>
</feature>
<dbReference type="InterPro" id="IPR058923">
    <property type="entry name" value="RCC1-like_dom"/>
</dbReference>
<feature type="coiled-coil region" evidence="3">
    <location>
        <begin position="645"/>
        <end position="672"/>
    </location>
</feature>
<dbReference type="eggNOG" id="ENOG502QSCJ">
    <property type="taxonomic scope" value="Eukaryota"/>
</dbReference>
<dbReference type="Gene3D" id="2.130.10.30">
    <property type="entry name" value="Regulator of chromosome condensation 1/beta-lactamase-inhibitor protein II"/>
    <property type="match status" value="2"/>
</dbReference>
<evidence type="ECO:0000259" key="5">
    <source>
        <dbReference type="PROSITE" id="PS51514"/>
    </source>
</evidence>
<name>A4S3J3_OSTLU</name>
<evidence type="ECO:0000256" key="3">
    <source>
        <dbReference type="SAM" id="Coils"/>
    </source>
</evidence>
<dbReference type="Pfam" id="PF25390">
    <property type="entry name" value="WD40_RLD"/>
    <property type="match status" value="1"/>
</dbReference>
<dbReference type="HOGENOM" id="CLU_358050_0_0_1"/>
<dbReference type="PROSITE" id="PS51514">
    <property type="entry name" value="BRX"/>
    <property type="match status" value="1"/>
</dbReference>
<dbReference type="Pfam" id="PF08381">
    <property type="entry name" value="BRX"/>
    <property type="match status" value="1"/>
</dbReference>
<keyword evidence="7" id="KW-1185">Reference proteome</keyword>
<feature type="repeat" description="RCC1" evidence="2">
    <location>
        <begin position="152"/>
        <end position="213"/>
    </location>
</feature>
<feature type="compositionally biased region" description="Polar residues" evidence="4">
    <location>
        <begin position="554"/>
        <end position="563"/>
    </location>
</feature>
<evidence type="ECO:0000256" key="4">
    <source>
        <dbReference type="SAM" id="MobiDB-lite"/>
    </source>
</evidence>
<dbReference type="InterPro" id="IPR000408">
    <property type="entry name" value="Reg_chr_condens"/>
</dbReference>
<evidence type="ECO:0000256" key="1">
    <source>
        <dbReference type="ARBA" id="ARBA00022737"/>
    </source>
</evidence>
<dbReference type="OMA" id="FRVSICI"/>
<feature type="repeat" description="RCC1" evidence="2">
    <location>
        <begin position="289"/>
        <end position="343"/>
    </location>
</feature>
<gene>
    <name evidence="6" type="ORF">OSTLU_26074</name>
</gene>
<evidence type="ECO:0000256" key="2">
    <source>
        <dbReference type="PROSITE-ProRule" id="PRU00235"/>
    </source>
</evidence>
<keyword evidence="3" id="KW-0175">Coiled coil</keyword>
<evidence type="ECO:0000313" key="7">
    <source>
        <dbReference type="Proteomes" id="UP000001568"/>
    </source>
</evidence>
<feature type="compositionally biased region" description="Polar residues" evidence="4">
    <location>
        <begin position="489"/>
        <end position="499"/>
    </location>
</feature>
<dbReference type="KEGG" id="olu:OSTLU_26074"/>
<dbReference type="OrthoDB" id="498987at2759"/>
<accession>A4S3J3</accession>
<dbReference type="Proteomes" id="UP000001568">
    <property type="component" value="Chromosome 10"/>
</dbReference>
<keyword evidence="1" id="KW-0677">Repeat</keyword>
<dbReference type="AlphaFoldDB" id="A4S3J3"/>